<evidence type="ECO:0000313" key="3">
    <source>
        <dbReference type="Proteomes" id="UP000015453"/>
    </source>
</evidence>
<protein>
    <submittedName>
        <fullName evidence="2">Uncharacterized protein</fullName>
    </submittedName>
</protein>
<feature type="non-terminal residue" evidence="2">
    <location>
        <position position="1"/>
    </location>
</feature>
<feature type="compositionally biased region" description="Acidic residues" evidence="1">
    <location>
        <begin position="149"/>
        <end position="173"/>
    </location>
</feature>
<accession>S8DLJ8</accession>
<evidence type="ECO:0000256" key="1">
    <source>
        <dbReference type="SAM" id="MobiDB-lite"/>
    </source>
</evidence>
<proteinExistence type="predicted"/>
<gene>
    <name evidence="2" type="ORF">M569_14437</name>
</gene>
<feature type="non-terminal residue" evidence="2">
    <location>
        <position position="371"/>
    </location>
</feature>
<dbReference type="PANTHER" id="PTHR47423:SF2">
    <property type="entry name" value="PROTEIN SQS1"/>
    <property type="match status" value="1"/>
</dbReference>
<feature type="compositionally biased region" description="Low complexity" evidence="1">
    <location>
        <begin position="174"/>
        <end position="184"/>
    </location>
</feature>
<reference evidence="2 3" key="1">
    <citation type="journal article" date="2013" name="BMC Genomics">
        <title>The miniature genome of a carnivorous plant Genlisea aurea contains a low number of genes and short non-coding sequences.</title>
        <authorList>
            <person name="Leushkin E.V."/>
            <person name="Sutormin R.A."/>
            <person name="Nabieva E.R."/>
            <person name="Penin A.A."/>
            <person name="Kondrashov A.S."/>
            <person name="Logacheva M.D."/>
        </authorList>
    </citation>
    <scope>NUCLEOTIDE SEQUENCE [LARGE SCALE GENOMIC DNA]</scope>
</reference>
<sequence>RGSTIPYMYPQDDAFATGVEDSKNNSEVSETNILIHSGKTPIIALCGDGKFEESRNPEYIYDYTASFTLAEGSHRGLGYSEKMESSVDFIEPVMEIKQKGTVSTELMSLAEGETENTDLGRHFSASTPPANRKQGYVLIGGTKIYTDDISDDAGLESSDGEESFGSSDSEDGSASENDCASDSSSDIDEEIAADYLEGIGGNLLKVINVDSLAREIPDGKSDSESCLDIVHQRFGGISLQQASKEYGMKKYRSGKKYLSKNKEMRENRCPLSSSLDDLILLKDTRHISGKKKSGHKSKRQWSFPGEKKKHRKETMAAKRHDRMIRRGVDLEKINLKLQQLVLDGIDMFSFPPMKPKDCSQVRRLASVYHLQ</sequence>
<dbReference type="PANTHER" id="PTHR47423">
    <property type="entry name" value="G-PATCH DOMAIN CONTAINING PROTEIN"/>
    <property type="match status" value="1"/>
</dbReference>
<feature type="compositionally biased region" description="Basic residues" evidence="1">
    <location>
        <begin position="289"/>
        <end position="299"/>
    </location>
</feature>
<keyword evidence="3" id="KW-1185">Reference proteome</keyword>
<name>S8DLJ8_9LAMI</name>
<organism evidence="2 3">
    <name type="scientific">Genlisea aurea</name>
    <dbReference type="NCBI Taxonomy" id="192259"/>
    <lineage>
        <taxon>Eukaryota</taxon>
        <taxon>Viridiplantae</taxon>
        <taxon>Streptophyta</taxon>
        <taxon>Embryophyta</taxon>
        <taxon>Tracheophyta</taxon>
        <taxon>Spermatophyta</taxon>
        <taxon>Magnoliopsida</taxon>
        <taxon>eudicotyledons</taxon>
        <taxon>Gunneridae</taxon>
        <taxon>Pentapetalae</taxon>
        <taxon>asterids</taxon>
        <taxon>lamiids</taxon>
        <taxon>Lamiales</taxon>
        <taxon>Lentibulariaceae</taxon>
        <taxon>Genlisea</taxon>
    </lineage>
</organism>
<feature type="region of interest" description="Disordered" evidence="1">
    <location>
        <begin position="289"/>
        <end position="318"/>
    </location>
</feature>
<evidence type="ECO:0000313" key="2">
    <source>
        <dbReference type="EMBL" id="EPS60367.1"/>
    </source>
</evidence>
<feature type="region of interest" description="Disordered" evidence="1">
    <location>
        <begin position="149"/>
        <end position="185"/>
    </location>
</feature>
<comment type="caution">
    <text evidence="2">The sequence shown here is derived from an EMBL/GenBank/DDBJ whole genome shotgun (WGS) entry which is preliminary data.</text>
</comment>
<dbReference type="OrthoDB" id="29523at2759"/>
<dbReference type="Proteomes" id="UP000015453">
    <property type="component" value="Unassembled WGS sequence"/>
</dbReference>
<dbReference type="EMBL" id="AUSU01007625">
    <property type="protein sequence ID" value="EPS60367.1"/>
    <property type="molecule type" value="Genomic_DNA"/>
</dbReference>
<dbReference type="AlphaFoldDB" id="S8DLJ8"/>